<accession>A0ABP3GAZ3</accession>
<proteinExistence type="predicted"/>
<dbReference type="EMBL" id="BAAAEI010000001">
    <property type="protein sequence ID" value="GAA0341096.1"/>
    <property type="molecule type" value="Genomic_DNA"/>
</dbReference>
<protein>
    <recommendedName>
        <fullName evidence="2">Beta-lactamase-related domain-containing protein</fullName>
    </recommendedName>
</protein>
<evidence type="ECO:0000313" key="4">
    <source>
        <dbReference type="Proteomes" id="UP001501757"/>
    </source>
</evidence>
<name>A0ABP3GAZ3_9ALTE</name>
<dbReference type="Proteomes" id="UP001501757">
    <property type="component" value="Unassembled WGS sequence"/>
</dbReference>
<feature type="chain" id="PRO_5047042969" description="Beta-lactamase-related domain-containing protein" evidence="1">
    <location>
        <begin position="19"/>
        <end position="561"/>
    </location>
</feature>
<dbReference type="Gene3D" id="3.40.710.10">
    <property type="entry name" value="DD-peptidase/beta-lactamase superfamily"/>
    <property type="match status" value="1"/>
</dbReference>
<dbReference type="Pfam" id="PF00144">
    <property type="entry name" value="Beta-lactamase"/>
    <property type="match status" value="1"/>
</dbReference>
<keyword evidence="4" id="KW-1185">Reference proteome</keyword>
<keyword evidence="1" id="KW-0732">Signal</keyword>
<dbReference type="InterPro" id="IPR012338">
    <property type="entry name" value="Beta-lactam/transpept-like"/>
</dbReference>
<evidence type="ECO:0000256" key="1">
    <source>
        <dbReference type="SAM" id="SignalP"/>
    </source>
</evidence>
<evidence type="ECO:0000259" key="2">
    <source>
        <dbReference type="Pfam" id="PF00144"/>
    </source>
</evidence>
<evidence type="ECO:0000313" key="3">
    <source>
        <dbReference type="EMBL" id="GAA0341096.1"/>
    </source>
</evidence>
<feature type="domain" description="Beta-lactamase-related" evidence="2">
    <location>
        <begin position="270"/>
        <end position="532"/>
    </location>
</feature>
<comment type="caution">
    <text evidence="3">The sequence shown here is derived from an EMBL/GenBank/DDBJ whole genome shotgun (WGS) entry which is preliminary data.</text>
</comment>
<sequence length="561" mass="62719">MLRAMVWLLCLCNGYAVALPPMAAWLADPDGIDSHIQAPLSYQQLLDNRAKPGKTTSQGMMSLHQAKPARQLLHKGQPEKNARQLPAMQARWYLTSQGQALSLNASIQIPNQGRWDYVIGNGRHWPVPDTDDIYLVAPLHLIEKNQNCVHNGVLTLRLPESGGTGRYFYQISSETCAYYQADLWGSGKLDWQPMLQPDADDAQNAFQHWQQTAPLSPQQFARLFPDADIDTLMLKDKVTDISMLGWVHQGLHVQTHCPTRAGNYPFCRQLLLPSYSTAKSFIAGNGLMYLNALHPGLKDAPISQFIPQCSAQSWQEVTLQDLLNMRSGHFLATGYGEDEGAPHSARFFEAITHKDKITYACGQFPRQAQPGEQFVYHSSDTYLLGAALQTFVKQQYGQEHELIRDVLFAGLYQSLSLSEVARHHRHSQGQPAMPFFGYGSLLYVDDLLAIARFTQQQQYASRPLLDPVMLAQALPSQQGRGLATGFDKLAYSQGYWALDVSAELGCQTPTWLAFMSGYGGITVVLLPDNRLFYYFSDGQVFKWLSAIEALHSLSSICQQDV</sequence>
<reference evidence="4" key="1">
    <citation type="journal article" date="2019" name="Int. J. Syst. Evol. Microbiol.">
        <title>The Global Catalogue of Microorganisms (GCM) 10K type strain sequencing project: providing services to taxonomists for standard genome sequencing and annotation.</title>
        <authorList>
            <consortium name="The Broad Institute Genomics Platform"/>
            <consortium name="The Broad Institute Genome Sequencing Center for Infectious Disease"/>
            <person name="Wu L."/>
            <person name="Ma J."/>
        </authorList>
    </citation>
    <scope>NUCLEOTIDE SEQUENCE [LARGE SCALE GENOMIC DNA]</scope>
    <source>
        <strain evidence="4">JCM 13378</strain>
    </source>
</reference>
<dbReference type="InterPro" id="IPR001466">
    <property type="entry name" value="Beta-lactam-related"/>
</dbReference>
<dbReference type="SUPFAM" id="SSF56601">
    <property type="entry name" value="beta-lactamase/transpeptidase-like"/>
    <property type="match status" value="1"/>
</dbReference>
<gene>
    <name evidence="3" type="ORF">GCM10009092_02030</name>
</gene>
<dbReference type="RefSeq" id="WP_343840667.1">
    <property type="nucleotide sequence ID" value="NZ_BAAAEI010000001.1"/>
</dbReference>
<feature type="signal peptide" evidence="1">
    <location>
        <begin position="1"/>
        <end position="18"/>
    </location>
</feature>
<organism evidence="3 4">
    <name type="scientific">Bowmanella denitrificans</name>
    <dbReference type="NCBI Taxonomy" id="366582"/>
    <lineage>
        <taxon>Bacteria</taxon>
        <taxon>Pseudomonadati</taxon>
        <taxon>Pseudomonadota</taxon>
        <taxon>Gammaproteobacteria</taxon>
        <taxon>Alteromonadales</taxon>
        <taxon>Alteromonadaceae</taxon>
        <taxon>Bowmanella</taxon>
    </lineage>
</organism>